<feature type="transmembrane region" description="Helical" evidence="1">
    <location>
        <begin position="197"/>
        <end position="217"/>
    </location>
</feature>
<reference evidence="2 3" key="1">
    <citation type="submission" date="2019-01" db="EMBL/GenBank/DDBJ databases">
        <title>Chengkuizengella sp. nov., isolated from deep-sea sediment of East Pacific Ocean.</title>
        <authorList>
            <person name="Yang J."/>
            <person name="Lai Q."/>
            <person name="Shao Z."/>
        </authorList>
    </citation>
    <scope>NUCLEOTIDE SEQUENCE [LARGE SCALE GENOMIC DNA]</scope>
    <source>
        <strain evidence="2 3">YPA3-1-1</strain>
    </source>
</reference>
<gene>
    <name evidence="2" type="ORF">ERL59_12980</name>
</gene>
<proteinExistence type="predicted"/>
<evidence type="ECO:0000313" key="2">
    <source>
        <dbReference type="EMBL" id="NBI29872.1"/>
    </source>
</evidence>
<dbReference type="NCBIfam" id="NF038403">
    <property type="entry name" value="perm_prefix_1"/>
    <property type="match status" value="1"/>
</dbReference>
<comment type="caution">
    <text evidence="2">The sequence shown here is derived from an EMBL/GenBank/DDBJ whole genome shotgun (WGS) entry which is preliminary data.</text>
</comment>
<feature type="transmembrane region" description="Helical" evidence="1">
    <location>
        <begin position="137"/>
        <end position="156"/>
    </location>
</feature>
<accession>A0A6N9Q4Y1</accession>
<name>A0A6N9Q4Y1_9BACL</name>
<keyword evidence="3" id="KW-1185">Reference proteome</keyword>
<dbReference type="AlphaFoldDB" id="A0A6N9Q4Y1"/>
<dbReference type="InterPro" id="IPR047928">
    <property type="entry name" value="Perm_prefix_1"/>
</dbReference>
<evidence type="ECO:0000256" key="1">
    <source>
        <dbReference type="SAM" id="Phobius"/>
    </source>
</evidence>
<sequence>METIMNYLDNMFATLPKTEQIKSIKEDLLSNMEDKYNELKSSGKSENEAVGIVISEFGNIDELMKEFDIELDGERDELPTLTEDEVNNYLKVNKKWSIFFGTGVFICLLALIQLILIPQIIEDGVITDLSENFNDDILLIPFFLLIAIAIAMFTYAGMEMSFGKYRDLEKRFKLTVHLRKSIENKNDSFHPTYTRSIIIGVVISFLSPITLFIESAINEDVSSYGVVFLLLIISIATSIFIYFGFIKMSYDTLLKIEHSNSNREYK</sequence>
<keyword evidence="1" id="KW-1133">Transmembrane helix</keyword>
<keyword evidence="1" id="KW-0812">Transmembrane</keyword>
<dbReference type="EMBL" id="SIJB01000028">
    <property type="protein sequence ID" value="NBI29872.1"/>
    <property type="molecule type" value="Genomic_DNA"/>
</dbReference>
<feature type="transmembrane region" description="Helical" evidence="1">
    <location>
        <begin position="223"/>
        <end position="245"/>
    </location>
</feature>
<evidence type="ECO:0000313" key="3">
    <source>
        <dbReference type="Proteomes" id="UP000448943"/>
    </source>
</evidence>
<dbReference type="Proteomes" id="UP000448943">
    <property type="component" value="Unassembled WGS sequence"/>
</dbReference>
<feature type="transmembrane region" description="Helical" evidence="1">
    <location>
        <begin position="98"/>
        <end position="117"/>
    </location>
</feature>
<organism evidence="2 3">
    <name type="scientific">Chengkuizengella marina</name>
    <dbReference type="NCBI Taxonomy" id="2507566"/>
    <lineage>
        <taxon>Bacteria</taxon>
        <taxon>Bacillati</taxon>
        <taxon>Bacillota</taxon>
        <taxon>Bacilli</taxon>
        <taxon>Bacillales</taxon>
        <taxon>Paenibacillaceae</taxon>
        <taxon>Chengkuizengella</taxon>
    </lineage>
</organism>
<protein>
    <submittedName>
        <fullName evidence="2">Uncharacterized protein</fullName>
    </submittedName>
</protein>
<keyword evidence="1" id="KW-0472">Membrane</keyword>